<feature type="compositionally biased region" description="Low complexity" evidence="1">
    <location>
        <begin position="1"/>
        <end position="17"/>
    </location>
</feature>
<dbReference type="PANTHER" id="PTHR35868">
    <property type="entry name" value="DUF2804 DOMAIN-CONTAINING PROTEIN-RELATED"/>
    <property type="match status" value="1"/>
</dbReference>
<proteinExistence type="predicted"/>
<gene>
    <name evidence="2" type="ORF">BJ991_001098</name>
</gene>
<dbReference type="InterPro" id="IPR021243">
    <property type="entry name" value="DUF2804"/>
</dbReference>
<dbReference type="Pfam" id="PF10974">
    <property type="entry name" value="DUF2804"/>
    <property type="match status" value="1"/>
</dbReference>
<comment type="caution">
    <text evidence="2">The sequence shown here is derived from an EMBL/GenBank/DDBJ whole genome shotgun (WGS) entry which is preliminary data.</text>
</comment>
<dbReference type="RefSeq" id="WP_179488167.1">
    <property type="nucleotide sequence ID" value="NZ_JACCBV010000001.1"/>
</dbReference>
<protein>
    <recommendedName>
        <fullName evidence="4">Glycosyl hydrolase family 2</fullName>
    </recommendedName>
</protein>
<evidence type="ECO:0000313" key="3">
    <source>
        <dbReference type="Proteomes" id="UP000576969"/>
    </source>
</evidence>
<feature type="region of interest" description="Disordered" evidence="1">
    <location>
        <begin position="1"/>
        <end position="32"/>
    </location>
</feature>
<evidence type="ECO:0008006" key="4">
    <source>
        <dbReference type="Google" id="ProtNLM"/>
    </source>
</evidence>
<evidence type="ECO:0000256" key="1">
    <source>
        <dbReference type="SAM" id="MobiDB-lite"/>
    </source>
</evidence>
<dbReference type="Proteomes" id="UP000576969">
    <property type="component" value="Unassembled WGS sequence"/>
</dbReference>
<accession>A0A7Y9GPC5</accession>
<evidence type="ECO:0000313" key="2">
    <source>
        <dbReference type="EMBL" id="NYE19070.1"/>
    </source>
</evidence>
<dbReference type="AlphaFoldDB" id="A0A7Y9GPC5"/>
<reference evidence="2 3" key="1">
    <citation type="submission" date="2020-07" db="EMBL/GenBank/DDBJ databases">
        <title>Sequencing the genomes of 1000 actinobacteria strains.</title>
        <authorList>
            <person name="Klenk H.-P."/>
        </authorList>
    </citation>
    <scope>NUCLEOTIDE SEQUENCE [LARGE SCALE GENOMIC DNA]</scope>
    <source>
        <strain evidence="2 3">DSM 24662</strain>
    </source>
</reference>
<sequence>MTADSTAPARTSPTTAASRRERELTAPVSLTRPNGRLNTDAIGWARHPLVDTSGIGRGLGRNKRWEYWNVITPTHILALTVSSIDYAAVHEVWVLDRVRERTWSRNATLLPARGVDLAPRLEAGPARARAKDLEIDIDEVDGGTRLRARIPGAEFDVVAEQPDGHERLAVVVPWSATRFQYTVKDVARPARGTLTLDGVTREVPAGQSWAVLDHGRGRWPYDVRWNWGAGSGVSNGRVIGVQVGGRWTDGTGSTENSMLVDGRLHKIHHELAWEYDLGDWHRPWRITGGGLDATFTPFYNKQSRTNLGVISARTDQCFGHWSGMFRVDGGEVVHFDGIAGWAEDVHNRW</sequence>
<dbReference type="EMBL" id="JACCBV010000001">
    <property type="protein sequence ID" value="NYE19070.1"/>
    <property type="molecule type" value="Genomic_DNA"/>
</dbReference>
<name>A0A7Y9GPC5_9MICO</name>
<organism evidence="2 3">
    <name type="scientific">Microbacterium immunditiarum</name>
    <dbReference type="NCBI Taxonomy" id="337480"/>
    <lineage>
        <taxon>Bacteria</taxon>
        <taxon>Bacillati</taxon>
        <taxon>Actinomycetota</taxon>
        <taxon>Actinomycetes</taxon>
        <taxon>Micrococcales</taxon>
        <taxon>Microbacteriaceae</taxon>
        <taxon>Microbacterium</taxon>
    </lineage>
</organism>
<dbReference type="PANTHER" id="PTHR35868:SF3">
    <property type="entry name" value="DUF2804 DOMAIN-CONTAINING PROTEIN"/>
    <property type="match status" value="1"/>
</dbReference>
<keyword evidence="3" id="KW-1185">Reference proteome</keyword>